<dbReference type="EMBL" id="FWXH01000004">
    <property type="protein sequence ID" value="SMC23031.1"/>
    <property type="molecule type" value="Genomic_DNA"/>
</dbReference>
<dbReference type="CDD" id="cd01948">
    <property type="entry name" value="EAL"/>
    <property type="match status" value="1"/>
</dbReference>
<evidence type="ECO:0000313" key="6">
    <source>
        <dbReference type="Proteomes" id="UP000192468"/>
    </source>
</evidence>
<dbReference type="PROSITE" id="PS51371">
    <property type="entry name" value="CBS"/>
    <property type="match status" value="1"/>
</dbReference>
<dbReference type="Gene3D" id="3.20.20.450">
    <property type="entry name" value="EAL domain"/>
    <property type="match status" value="1"/>
</dbReference>
<dbReference type="AlphaFoldDB" id="A0A1W1XHP5"/>
<dbReference type="CDD" id="cd04598">
    <property type="entry name" value="CBS_pair_GGDEF_EAL"/>
    <property type="match status" value="1"/>
</dbReference>
<dbReference type="SUPFAM" id="SSF54631">
    <property type="entry name" value="CBS-domain pair"/>
    <property type="match status" value="1"/>
</dbReference>
<dbReference type="Pfam" id="PF00571">
    <property type="entry name" value="CBS"/>
    <property type="match status" value="1"/>
</dbReference>
<dbReference type="PROSITE" id="PS50883">
    <property type="entry name" value="EAL"/>
    <property type="match status" value="1"/>
</dbReference>
<evidence type="ECO:0000259" key="3">
    <source>
        <dbReference type="PROSITE" id="PS50887"/>
    </source>
</evidence>
<dbReference type="SUPFAM" id="SSF55073">
    <property type="entry name" value="Nucleotide cyclase"/>
    <property type="match status" value="1"/>
</dbReference>
<organism evidence="5 6">
    <name type="scientific">Clostridium acidisoli DSM 12555</name>
    <dbReference type="NCBI Taxonomy" id="1121291"/>
    <lineage>
        <taxon>Bacteria</taxon>
        <taxon>Bacillati</taxon>
        <taxon>Bacillota</taxon>
        <taxon>Clostridia</taxon>
        <taxon>Eubacteriales</taxon>
        <taxon>Clostridiaceae</taxon>
        <taxon>Clostridium</taxon>
    </lineage>
</organism>
<dbReference type="InterPro" id="IPR000644">
    <property type="entry name" value="CBS_dom"/>
</dbReference>
<dbReference type="InterPro" id="IPR000160">
    <property type="entry name" value="GGDEF_dom"/>
</dbReference>
<evidence type="ECO:0000313" key="5">
    <source>
        <dbReference type="EMBL" id="SMC23031.1"/>
    </source>
</evidence>
<dbReference type="InterPro" id="IPR050706">
    <property type="entry name" value="Cyclic-di-GMP_PDE-like"/>
</dbReference>
<dbReference type="SMART" id="SM00267">
    <property type="entry name" value="GGDEF"/>
    <property type="match status" value="1"/>
</dbReference>
<evidence type="ECO:0000256" key="1">
    <source>
        <dbReference type="PROSITE-ProRule" id="PRU00703"/>
    </source>
</evidence>
<evidence type="ECO:0000259" key="2">
    <source>
        <dbReference type="PROSITE" id="PS50883"/>
    </source>
</evidence>
<dbReference type="SMART" id="SM00052">
    <property type="entry name" value="EAL"/>
    <property type="match status" value="1"/>
</dbReference>
<dbReference type="Pfam" id="PF00563">
    <property type="entry name" value="EAL"/>
    <property type="match status" value="1"/>
</dbReference>
<dbReference type="Gene3D" id="3.30.70.270">
    <property type="match status" value="1"/>
</dbReference>
<dbReference type="STRING" id="1121291.SAMN02745134_01797"/>
<gene>
    <name evidence="5" type="ORF">SAMN02745134_01797</name>
</gene>
<feature type="domain" description="GGDEF" evidence="3">
    <location>
        <begin position="428"/>
        <end position="584"/>
    </location>
</feature>
<dbReference type="CDD" id="cd01949">
    <property type="entry name" value="GGDEF"/>
    <property type="match status" value="1"/>
</dbReference>
<dbReference type="SUPFAM" id="SSF141868">
    <property type="entry name" value="EAL domain-like"/>
    <property type="match status" value="1"/>
</dbReference>
<sequence length="594" mass="67517">MKNINELNKILKDKSITTLYQPIVNLKNGEVIGYEALSRGPLNSPLFFPDKLFETAKDFDLIWDLEQLCRMKALENSYGLDKNKYLFLNVDPLIIKDSKFKQGFTKEFLAKHNITPESVIFEITEKTSISDYKNFKNVINNYVEQGYKIAIDDIGSGYSGLTTLSEIRPHFIKIDIELIRNIDKDTFKQALIKTFVTLSENTNMKLIAEGIETEAELRTLISLNVYAGQGFFLQKPSPIFNEIPLNIKDMIIDIKENFDYSFGINKHYIGQIISGESSFTEAVSCKLMKDYFSLTKATGACIVDANASPVGLIMEHTLNSNLATQYGNAVFGKRPVSIIMDRNPLIVDFNTSISTVSKIAMERDDSRLYDYVIVTKSNKYSGIVTIKRLLEYTTTLERNYAKELNPLTGLPGNTIIFNVLNEVIQSKKNFCILYFDLNNFKIYNDTYGFENGDKVIKFTADIIQTSIKHCFPFNSFVGHIGGDDFVSIFEGPFESCVALCKDFINSFDKAIIEFFNEKDRANGYIIAHDRKGNEDVFSLTSISIAGMYGNFKNFSAADDISKYIAHIKKQVKAEKKSSYFIEDINMIYEFSENI</sequence>
<dbReference type="InterPro" id="IPR046342">
    <property type="entry name" value="CBS_dom_sf"/>
</dbReference>
<dbReference type="PANTHER" id="PTHR33121:SF76">
    <property type="entry name" value="SIGNALING PROTEIN"/>
    <property type="match status" value="1"/>
</dbReference>
<dbReference type="InterPro" id="IPR029787">
    <property type="entry name" value="Nucleotide_cyclase"/>
</dbReference>
<dbReference type="PANTHER" id="PTHR33121">
    <property type="entry name" value="CYCLIC DI-GMP PHOSPHODIESTERASE PDEF"/>
    <property type="match status" value="1"/>
</dbReference>
<reference evidence="5 6" key="1">
    <citation type="submission" date="2017-04" db="EMBL/GenBank/DDBJ databases">
        <authorList>
            <person name="Afonso C.L."/>
            <person name="Miller P.J."/>
            <person name="Scott M.A."/>
            <person name="Spackman E."/>
            <person name="Goraichik I."/>
            <person name="Dimitrov K.M."/>
            <person name="Suarez D.L."/>
            <person name="Swayne D.E."/>
        </authorList>
    </citation>
    <scope>NUCLEOTIDE SEQUENCE [LARGE SCALE GENOMIC DNA]</scope>
    <source>
        <strain evidence="5 6">DSM 12555</strain>
    </source>
</reference>
<dbReference type="RefSeq" id="WP_084115271.1">
    <property type="nucleotide sequence ID" value="NZ_FWXH01000004.1"/>
</dbReference>
<feature type="domain" description="EAL" evidence="2">
    <location>
        <begin position="1"/>
        <end position="250"/>
    </location>
</feature>
<name>A0A1W1XHP5_9CLOT</name>
<keyword evidence="1" id="KW-0129">CBS domain</keyword>
<protein>
    <submittedName>
        <fullName evidence="5">Diguanylate cyclase/phosphodiesterase</fullName>
    </submittedName>
</protein>
<dbReference type="Gene3D" id="3.10.580.10">
    <property type="entry name" value="CBS-domain"/>
    <property type="match status" value="1"/>
</dbReference>
<dbReference type="InterPro" id="IPR043128">
    <property type="entry name" value="Rev_trsase/Diguanyl_cyclase"/>
</dbReference>
<accession>A0A1W1XHP5</accession>
<dbReference type="NCBIfam" id="TIGR00254">
    <property type="entry name" value="GGDEF"/>
    <property type="match status" value="1"/>
</dbReference>
<proteinExistence type="predicted"/>
<keyword evidence="6" id="KW-1185">Reference proteome</keyword>
<feature type="domain" description="CBS" evidence="4">
    <location>
        <begin position="340"/>
        <end position="403"/>
    </location>
</feature>
<dbReference type="InterPro" id="IPR035919">
    <property type="entry name" value="EAL_sf"/>
</dbReference>
<dbReference type="OrthoDB" id="9813903at2"/>
<evidence type="ECO:0000259" key="4">
    <source>
        <dbReference type="PROSITE" id="PS51371"/>
    </source>
</evidence>
<dbReference type="GO" id="GO:0071111">
    <property type="term" value="F:cyclic-guanylate-specific phosphodiesterase activity"/>
    <property type="evidence" value="ECO:0007669"/>
    <property type="project" value="InterPro"/>
</dbReference>
<dbReference type="Pfam" id="PF00990">
    <property type="entry name" value="GGDEF"/>
    <property type="match status" value="1"/>
</dbReference>
<dbReference type="Proteomes" id="UP000192468">
    <property type="component" value="Unassembled WGS sequence"/>
</dbReference>
<dbReference type="PROSITE" id="PS50887">
    <property type="entry name" value="GGDEF"/>
    <property type="match status" value="1"/>
</dbReference>
<dbReference type="InterPro" id="IPR001633">
    <property type="entry name" value="EAL_dom"/>
</dbReference>